<feature type="compositionally biased region" description="Polar residues" evidence="1">
    <location>
        <begin position="229"/>
        <end position="239"/>
    </location>
</feature>
<dbReference type="InParanoid" id="A8PA36"/>
<feature type="chain" id="PRO_5002727731" evidence="2">
    <location>
        <begin position="28"/>
        <end position="283"/>
    </location>
</feature>
<evidence type="ECO:0000256" key="2">
    <source>
        <dbReference type="SAM" id="SignalP"/>
    </source>
</evidence>
<dbReference type="AlphaFoldDB" id="A8PA36"/>
<keyword evidence="4" id="KW-1185">Reference proteome</keyword>
<proteinExistence type="predicted"/>
<dbReference type="KEGG" id="cci:CC1G_06085"/>
<dbReference type="GeneID" id="6016518"/>
<comment type="caution">
    <text evidence="3">The sequence shown here is derived from an EMBL/GenBank/DDBJ whole genome shotgun (WGS) entry which is preliminary data.</text>
</comment>
<gene>
    <name evidence="3" type="ORF">CC1G_06085</name>
</gene>
<sequence>MILPTSSTTTILLRLLVLSALAQTLVARPVDLIKPRSEESSGSASTKLNTKLDDAVSGSAGTLVSDAASTNLSFNHPNGSGSQVSLAGSEGNQGSIGQATGDELGSPAQGSSSGQQDPSHQPPDKKPSKLKEFFGKVAKPVKDFAGKLKDVKKPKEDKGKKREDDPGAGSGASRSGQQLTRSKSRSASQNAQAGPKTASTRAAANTPRGKKRAVTVPKSNSAAKVKTSPAHQNRAGTQKQVKKSVATPGAKPVTKARSPPAAQRKAVQAHRAPPKNVGAQRRK</sequence>
<feature type="region of interest" description="Disordered" evidence="1">
    <location>
        <begin position="36"/>
        <end position="283"/>
    </location>
</feature>
<dbReference type="VEuPathDB" id="FungiDB:CC1G_06085"/>
<feature type="compositionally biased region" description="Basic and acidic residues" evidence="1">
    <location>
        <begin position="122"/>
        <end position="165"/>
    </location>
</feature>
<feature type="compositionally biased region" description="Low complexity" evidence="1">
    <location>
        <begin position="105"/>
        <end position="119"/>
    </location>
</feature>
<name>A8PA36_COPC7</name>
<accession>A8PA36</accession>
<dbReference type="EMBL" id="AACS02000002">
    <property type="protein sequence ID" value="EAU81874.1"/>
    <property type="molecule type" value="Genomic_DNA"/>
</dbReference>
<evidence type="ECO:0000313" key="4">
    <source>
        <dbReference type="Proteomes" id="UP000001861"/>
    </source>
</evidence>
<reference evidence="3 4" key="1">
    <citation type="journal article" date="2010" name="Proc. Natl. Acad. Sci. U.S.A.">
        <title>Insights into evolution of multicellular fungi from the assembled chromosomes of the mushroom Coprinopsis cinerea (Coprinus cinereus).</title>
        <authorList>
            <person name="Stajich J.E."/>
            <person name="Wilke S.K."/>
            <person name="Ahren D."/>
            <person name="Au C.H."/>
            <person name="Birren B.W."/>
            <person name="Borodovsky M."/>
            <person name="Burns C."/>
            <person name="Canback B."/>
            <person name="Casselton L.A."/>
            <person name="Cheng C.K."/>
            <person name="Deng J."/>
            <person name="Dietrich F.S."/>
            <person name="Fargo D.C."/>
            <person name="Farman M.L."/>
            <person name="Gathman A.C."/>
            <person name="Goldberg J."/>
            <person name="Guigo R."/>
            <person name="Hoegger P.J."/>
            <person name="Hooker J.B."/>
            <person name="Huggins A."/>
            <person name="James T.Y."/>
            <person name="Kamada T."/>
            <person name="Kilaru S."/>
            <person name="Kodira C."/>
            <person name="Kues U."/>
            <person name="Kupfer D."/>
            <person name="Kwan H.S."/>
            <person name="Lomsadze A."/>
            <person name="Li W."/>
            <person name="Lilly W.W."/>
            <person name="Ma L.J."/>
            <person name="Mackey A.J."/>
            <person name="Manning G."/>
            <person name="Martin F."/>
            <person name="Muraguchi H."/>
            <person name="Natvig D.O."/>
            <person name="Palmerini H."/>
            <person name="Ramesh M.A."/>
            <person name="Rehmeyer C.J."/>
            <person name="Roe B.A."/>
            <person name="Shenoy N."/>
            <person name="Stanke M."/>
            <person name="Ter-Hovhannisyan V."/>
            <person name="Tunlid A."/>
            <person name="Velagapudi R."/>
            <person name="Vision T.J."/>
            <person name="Zeng Q."/>
            <person name="Zolan M.E."/>
            <person name="Pukkila P.J."/>
        </authorList>
    </citation>
    <scope>NUCLEOTIDE SEQUENCE [LARGE SCALE GENOMIC DNA]</scope>
    <source>
        <strain evidence="4">Okayama-7 / 130 / ATCC MYA-4618 / FGSC 9003</strain>
    </source>
</reference>
<feature type="compositionally biased region" description="Polar residues" evidence="1">
    <location>
        <begin position="59"/>
        <end position="98"/>
    </location>
</feature>
<keyword evidence="2" id="KW-0732">Signal</keyword>
<organism evidence="3 4">
    <name type="scientific">Coprinopsis cinerea (strain Okayama-7 / 130 / ATCC MYA-4618 / FGSC 9003)</name>
    <name type="common">Inky cap fungus</name>
    <name type="synonym">Hormographiella aspergillata</name>
    <dbReference type="NCBI Taxonomy" id="240176"/>
    <lineage>
        <taxon>Eukaryota</taxon>
        <taxon>Fungi</taxon>
        <taxon>Dikarya</taxon>
        <taxon>Basidiomycota</taxon>
        <taxon>Agaricomycotina</taxon>
        <taxon>Agaricomycetes</taxon>
        <taxon>Agaricomycetidae</taxon>
        <taxon>Agaricales</taxon>
        <taxon>Agaricineae</taxon>
        <taxon>Psathyrellaceae</taxon>
        <taxon>Coprinopsis</taxon>
    </lineage>
</organism>
<evidence type="ECO:0000313" key="3">
    <source>
        <dbReference type="EMBL" id="EAU81874.1"/>
    </source>
</evidence>
<feature type="compositionally biased region" description="Polar residues" evidence="1">
    <location>
        <begin position="177"/>
        <end position="203"/>
    </location>
</feature>
<dbReference type="Proteomes" id="UP000001861">
    <property type="component" value="Unassembled WGS sequence"/>
</dbReference>
<feature type="signal peptide" evidence="2">
    <location>
        <begin position="1"/>
        <end position="27"/>
    </location>
</feature>
<evidence type="ECO:0000256" key="1">
    <source>
        <dbReference type="SAM" id="MobiDB-lite"/>
    </source>
</evidence>
<feature type="compositionally biased region" description="Polar residues" evidence="1">
    <location>
        <begin position="40"/>
        <end position="49"/>
    </location>
</feature>
<dbReference type="RefSeq" id="XP_001839895.1">
    <property type="nucleotide sequence ID" value="XM_001839843.1"/>
</dbReference>
<protein>
    <submittedName>
        <fullName evidence="3">Uncharacterized protein</fullName>
    </submittedName>
</protein>